<name>A0AA36G7N2_9BILA</name>
<dbReference type="SUPFAM" id="SSF50978">
    <property type="entry name" value="WD40 repeat-like"/>
    <property type="match status" value="1"/>
</dbReference>
<reference evidence="10" key="1">
    <citation type="submission" date="2023-06" db="EMBL/GenBank/DDBJ databases">
        <authorList>
            <person name="Delattre M."/>
        </authorList>
    </citation>
    <scope>NUCLEOTIDE SEQUENCE</scope>
    <source>
        <strain evidence="10">AF72</strain>
    </source>
</reference>
<feature type="repeat" description="WD" evidence="8">
    <location>
        <begin position="274"/>
        <end position="315"/>
    </location>
</feature>
<comment type="subcellular location">
    <subcellularLocation>
        <location evidence="2">Cytoplasm</location>
    </subcellularLocation>
    <subcellularLocation>
        <location evidence="1">Nucleus</location>
    </subcellularLocation>
</comment>
<proteinExistence type="predicted"/>
<dbReference type="EMBL" id="CATQJA010002654">
    <property type="protein sequence ID" value="CAJ0578701.1"/>
    <property type="molecule type" value="Genomic_DNA"/>
</dbReference>
<dbReference type="AlphaFoldDB" id="A0AA36G7N2"/>
<feature type="repeat" description="WD" evidence="8">
    <location>
        <begin position="147"/>
        <end position="188"/>
    </location>
</feature>
<keyword evidence="3" id="KW-0963">Cytoplasm</keyword>
<gene>
    <name evidence="10" type="ORF">MSPICULIGERA_LOCUS16943</name>
</gene>
<feature type="compositionally biased region" description="Acidic residues" evidence="9">
    <location>
        <begin position="234"/>
        <end position="246"/>
    </location>
</feature>
<evidence type="ECO:0000256" key="9">
    <source>
        <dbReference type="SAM" id="MobiDB-lite"/>
    </source>
</evidence>
<dbReference type="CDD" id="cd00200">
    <property type="entry name" value="WD40"/>
    <property type="match status" value="1"/>
</dbReference>
<dbReference type="Gene3D" id="2.130.10.10">
    <property type="entry name" value="YVTN repeat-like/Quinoprotein amine dehydrogenase"/>
    <property type="match status" value="3"/>
</dbReference>
<dbReference type="InterPro" id="IPR019775">
    <property type="entry name" value="WD40_repeat_CS"/>
</dbReference>
<keyword evidence="11" id="KW-1185">Reference proteome</keyword>
<dbReference type="PROSITE" id="PS50294">
    <property type="entry name" value="WD_REPEATS_REGION"/>
    <property type="match status" value="2"/>
</dbReference>
<evidence type="ECO:0000256" key="8">
    <source>
        <dbReference type="PROSITE-ProRule" id="PRU00221"/>
    </source>
</evidence>
<dbReference type="InterPro" id="IPR015943">
    <property type="entry name" value="WD40/YVTN_repeat-like_dom_sf"/>
</dbReference>
<dbReference type="Pfam" id="PF00400">
    <property type="entry name" value="WD40"/>
    <property type="match status" value="6"/>
</dbReference>
<evidence type="ECO:0000256" key="3">
    <source>
        <dbReference type="ARBA" id="ARBA00022490"/>
    </source>
</evidence>
<evidence type="ECO:0000256" key="4">
    <source>
        <dbReference type="ARBA" id="ARBA00022574"/>
    </source>
</evidence>
<feature type="region of interest" description="Disordered" evidence="9">
    <location>
        <begin position="229"/>
        <end position="262"/>
    </location>
</feature>
<dbReference type="Proteomes" id="UP001177023">
    <property type="component" value="Unassembled WGS sequence"/>
</dbReference>
<dbReference type="PROSITE" id="PS00678">
    <property type="entry name" value="WD_REPEATS_1"/>
    <property type="match status" value="1"/>
</dbReference>
<evidence type="ECO:0000256" key="6">
    <source>
        <dbReference type="ARBA" id="ARBA00023242"/>
    </source>
</evidence>
<feature type="non-terminal residue" evidence="10">
    <location>
        <position position="1"/>
    </location>
</feature>
<evidence type="ECO:0000256" key="5">
    <source>
        <dbReference type="ARBA" id="ARBA00022737"/>
    </source>
</evidence>
<protein>
    <recommendedName>
        <fullName evidence="7">WD repeat-containing protein 37</fullName>
    </recommendedName>
</protein>
<feature type="compositionally biased region" description="Polar residues" evidence="9">
    <location>
        <begin position="1"/>
        <end position="19"/>
    </location>
</feature>
<dbReference type="FunFam" id="2.130.10.10:FF:001150">
    <property type="entry name" value="WD repeat-containing protein 37"/>
    <property type="match status" value="1"/>
</dbReference>
<dbReference type="PANTHER" id="PTHR19855">
    <property type="entry name" value="WD40 REPEAT PROTEIN 12, 37"/>
    <property type="match status" value="1"/>
</dbReference>
<feature type="repeat" description="WD" evidence="8">
    <location>
        <begin position="316"/>
        <end position="350"/>
    </location>
</feature>
<sequence length="487" mass="53756">MPNSANNDNSLGKKQQTAVSERLRAVTDSGIEYIMERDEIDPPHRARLYQLFSLIEKEFDQIYAENCELHAKIALLTEKYGEAAVLASVPNSESAVQGGFEFGASKGSARKAMQMGQKLRTALRGPPGRLVFKVGADGRNFRMTQRFAGHKDGVWHVTANDSAKIVASAGADQTARVFSLDSGHGIATYVGHTGSVNCVSLCPVEQQGDSLLFCSASGDETTHIWRSPTVQVSSEDETTEGADAEDVENHDLTEEPESEQNMEGIKIKSTQLKLTGHKGPVIACEWLAGGQQIITASWDRTANIYDTERGDIINVLTGHEQELNHCSAHNTQKLVVTASKDYTFRLWDFREPIHSVAVFQGHNDSVTSVAFSANDRLVSGSDDRTVKVWDLRNMRCALTTIRLSSAVNRLAISQNHAVIAIPHDNRHVRIYDLNGIRVPRIPNRRCHHRIVSAVAWADDHPTNNLITCGFDRQVIGWKVPIGREAKE</sequence>
<comment type="caution">
    <text evidence="10">The sequence shown here is derived from an EMBL/GenBank/DDBJ whole genome shotgun (WGS) entry which is preliminary data.</text>
</comment>
<feature type="repeat" description="WD" evidence="8">
    <location>
        <begin position="359"/>
        <end position="399"/>
    </location>
</feature>
<evidence type="ECO:0000256" key="7">
    <source>
        <dbReference type="ARBA" id="ARBA00040954"/>
    </source>
</evidence>
<dbReference type="InterPro" id="IPR036322">
    <property type="entry name" value="WD40_repeat_dom_sf"/>
</dbReference>
<evidence type="ECO:0000256" key="1">
    <source>
        <dbReference type="ARBA" id="ARBA00004123"/>
    </source>
</evidence>
<dbReference type="SMART" id="SM00320">
    <property type="entry name" value="WD40"/>
    <property type="match status" value="7"/>
</dbReference>
<dbReference type="GO" id="GO:0005634">
    <property type="term" value="C:nucleus"/>
    <property type="evidence" value="ECO:0007669"/>
    <property type="project" value="UniProtKB-SubCell"/>
</dbReference>
<accession>A0AA36G7N2</accession>
<dbReference type="InterPro" id="IPR001680">
    <property type="entry name" value="WD40_rpt"/>
</dbReference>
<feature type="region of interest" description="Disordered" evidence="9">
    <location>
        <begin position="1"/>
        <end position="20"/>
    </location>
</feature>
<evidence type="ECO:0000256" key="2">
    <source>
        <dbReference type="ARBA" id="ARBA00004496"/>
    </source>
</evidence>
<keyword evidence="4 8" id="KW-0853">WD repeat</keyword>
<dbReference type="InterPro" id="IPR020472">
    <property type="entry name" value="WD40_PAC1"/>
</dbReference>
<keyword evidence="5" id="KW-0677">Repeat</keyword>
<evidence type="ECO:0000313" key="10">
    <source>
        <dbReference type="EMBL" id="CAJ0578701.1"/>
    </source>
</evidence>
<dbReference type="PRINTS" id="PR00320">
    <property type="entry name" value="GPROTEINBRPT"/>
</dbReference>
<keyword evidence="6" id="KW-0539">Nucleus</keyword>
<organism evidence="10 11">
    <name type="scientific">Mesorhabditis spiculigera</name>
    <dbReference type="NCBI Taxonomy" id="96644"/>
    <lineage>
        <taxon>Eukaryota</taxon>
        <taxon>Metazoa</taxon>
        <taxon>Ecdysozoa</taxon>
        <taxon>Nematoda</taxon>
        <taxon>Chromadorea</taxon>
        <taxon>Rhabditida</taxon>
        <taxon>Rhabditina</taxon>
        <taxon>Rhabditomorpha</taxon>
        <taxon>Rhabditoidea</taxon>
        <taxon>Rhabditidae</taxon>
        <taxon>Mesorhabditinae</taxon>
        <taxon>Mesorhabditis</taxon>
    </lineage>
</organism>
<evidence type="ECO:0000313" key="11">
    <source>
        <dbReference type="Proteomes" id="UP001177023"/>
    </source>
</evidence>
<dbReference type="PANTHER" id="PTHR19855:SF12">
    <property type="entry name" value="WD REPEAT-CONTAINING PROTEIN 37"/>
    <property type="match status" value="1"/>
</dbReference>
<dbReference type="GO" id="GO:0005737">
    <property type="term" value="C:cytoplasm"/>
    <property type="evidence" value="ECO:0007669"/>
    <property type="project" value="UniProtKB-SubCell"/>
</dbReference>
<dbReference type="PROSITE" id="PS50082">
    <property type="entry name" value="WD_REPEATS_2"/>
    <property type="match status" value="4"/>
</dbReference>